<reference evidence="1" key="1">
    <citation type="thesis" date="2021" institute="BYU ScholarsArchive" country="Provo, UT, USA">
        <title>Applications of and Algorithms for Genome Assembly and Genomic Analyses with an Emphasis on Marine Teleosts.</title>
        <authorList>
            <person name="Pickett B.D."/>
        </authorList>
    </citation>
    <scope>NUCLEOTIDE SEQUENCE</scope>
    <source>
        <strain evidence="1">HI-2016</strain>
    </source>
</reference>
<name>A0A8T2N5S1_9TELE</name>
<proteinExistence type="predicted"/>
<evidence type="ECO:0000313" key="2">
    <source>
        <dbReference type="Proteomes" id="UP000824540"/>
    </source>
</evidence>
<keyword evidence="2" id="KW-1185">Reference proteome</keyword>
<dbReference type="Proteomes" id="UP000824540">
    <property type="component" value="Unassembled WGS sequence"/>
</dbReference>
<dbReference type="AlphaFoldDB" id="A0A8T2N5S1"/>
<dbReference type="EMBL" id="JAFBMS010000111">
    <property type="protein sequence ID" value="KAG9335759.1"/>
    <property type="molecule type" value="Genomic_DNA"/>
</dbReference>
<evidence type="ECO:0000313" key="1">
    <source>
        <dbReference type="EMBL" id="KAG9335759.1"/>
    </source>
</evidence>
<comment type="caution">
    <text evidence="1">The sequence shown here is derived from an EMBL/GenBank/DDBJ whole genome shotgun (WGS) entry which is preliminary data.</text>
</comment>
<accession>A0A8T2N5S1</accession>
<sequence>MVALSLRRCDGQCRVLPGYCICAATAADILNFLMVYQCPLCEALSEFICVRSLIFLGLNEHWGETSLAKKKFSSDSGEGEVGVINISFVTFYWAFLLQ</sequence>
<gene>
    <name evidence="1" type="ORF">JZ751_004188</name>
</gene>
<protein>
    <submittedName>
        <fullName evidence="1">Uncharacterized protein</fullName>
    </submittedName>
</protein>
<organism evidence="1 2">
    <name type="scientific">Albula glossodonta</name>
    <name type="common">roundjaw bonefish</name>
    <dbReference type="NCBI Taxonomy" id="121402"/>
    <lineage>
        <taxon>Eukaryota</taxon>
        <taxon>Metazoa</taxon>
        <taxon>Chordata</taxon>
        <taxon>Craniata</taxon>
        <taxon>Vertebrata</taxon>
        <taxon>Euteleostomi</taxon>
        <taxon>Actinopterygii</taxon>
        <taxon>Neopterygii</taxon>
        <taxon>Teleostei</taxon>
        <taxon>Albuliformes</taxon>
        <taxon>Albulidae</taxon>
        <taxon>Albula</taxon>
    </lineage>
</organism>